<reference evidence="13" key="1">
    <citation type="submission" date="2025-08" db="UniProtKB">
        <authorList>
            <consortium name="RefSeq"/>
        </authorList>
    </citation>
    <scope>IDENTIFICATION</scope>
</reference>
<dbReference type="AlphaFoldDB" id="A0A3Q0J875"/>
<evidence type="ECO:0000256" key="3">
    <source>
        <dbReference type="ARBA" id="ARBA00022737"/>
    </source>
</evidence>
<dbReference type="Pfam" id="PF00096">
    <property type="entry name" value="zf-C2H2"/>
    <property type="match status" value="10"/>
</dbReference>
<keyword evidence="2" id="KW-0479">Metal-binding</keyword>
<dbReference type="InterPro" id="IPR013087">
    <property type="entry name" value="Znf_C2H2_type"/>
</dbReference>
<evidence type="ECO:0000256" key="4">
    <source>
        <dbReference type="ARBA" id="ARBA00022771"/>
    </source>
</evidence>
<feature type="domain" description="C2H2-type" evidence="11">
    <location>
        <begin position="108"/>
        <end position="135"/>
    </location>
</feature>
<evidence type="ECO:0000313" key="13">
    <source>
        <dbReference type="RefSeq" id="XP_026683163.1"/>
    </source>
</evidence>
<feature type="compositionally biased region" description="Basic residues" evidence="10">
    <location>
        <begin position="445"/>
        <end position="462"/>
    </location>
</feature>
<feature type="domain" description="C2H2-type" evidence="11">
    <location>
        <begin position="137"/>
        <end position="164"/>
    </location>
</feature>
<keyword evidence="6" id="KW-0805">Transcription regulation</keyword>
<dbReference type="FunFam" id="3.30.160.60:FF:000100">
    <property type="entry name" value="Zinc finger 45-like"/>
    <property type="match status" value="2"/>
</dbReference>
<organism evidence="12 13">
    <name type="scientific">Diaphorina citri</name>
    <name type="common">Asian citrus psyllid</name>
    <dbReference type="NCBI Taxonomy" id="121845"/>
    <lineage>
        <taxon>Eukaryota</taxon>
        <taxon>Metazoa</taxon>
        <taxon>Ecdysozoa</taxon>
        <taxon>Arthropoda</taxon>
        <taxon>Hexapoda</taxon>
        <taxon>Insecta</taxon>
        <taxon>Pterygota</taxon>
        <taxon>Neoptera</taxon>
        <taxon>Paraneoptera</taxon>
        <taxon>Hemiptera</taxon>
        <taxon>Sternorrhyncha</taxon>
        <taxon>Psylloidea</taxon>
        <taxon>Psyllidae</taxon>
        <taxon>Diaphorininae</taxon>
        <taxon>Diaphorina</taxon>
    </lineage>
</organism>
<dbReference type="STRING" id="121845.A0A3Q0J875"/>
<feature type="domain" description="C2H2-type" evidence="11">
    <location>
        <begin position="934"/>
        <end position="962"/>
    </location>
</feature>
<protein>
    <submittedName>
        <fullName evidence="13">Zinc finger protein 845-like</fullName>
    </submittedName>
</protein>
<keyword evidence="12" id="KW-1185">Reference proteome</keyword>
<feature type="domain" description="C2H2-type" evidence="11">
    <location>
        <begin position="51"/>
        <end position="78"/>
    </location>
</feature>
<dbReference type="GO" id="GO:0000981">
    <property type="term" value="F:DNA-binding transcription factor activity, RNA polymerase II-specific"/>
    <property type="evidence" value="ECO:0007669"/>
    <property type="project" value="TreeGrafter"/>
</dbReference>
<feature type="domain" description="C2H2-type" evidence="11">
    <location>
        <begin position="991"/>
        <end position="1018"/>
    </location>
</feature>
<dbReference type="PROSITE" id="PS00028">
    <property type="entry name" value="ZINC_FINGER_C2H2_1"/>
    <property type="match status" value="16"/>
</dbReference>
<feature type="domain" description="C2H2-type" evidence="11">
    <location>
        <begin position="79"/>
        <end position="106"/>
    </location>
</feature>
<evidence type="ECO:0000313" key="12">
    <source>
        <dbReference type="Proteomes" id="UP000079169"/>
    </source>
</evidence>
<dbReference type="KEGG" id="dci:103514374"/>
<feature type="domain" description="C2H2-type" evidence="11">
    <location>
        <begin position="409"/>
        <end position="436"/>
    </location>
</feature>
<feature type="domain" description="C2H2-type" evidence="11">
    <location>
        <begin position="1019"/>
        <end position="1046"/>
    </location>
</feature>
<feature type="region of interest" description="Disordered" evidence="10">
    <location>
        <begin position="694"/>
        <end position="717"/>
    </location>
</feature>
<sequence length="1188" mass="136976">MQKNSGGEVFEVVYVNSLEDENSGSNVNSQTSFARKHERHSSTKVDKERPFECEICFNRFSQKQTLKQHILIHTGQRPFECNICSKTFTQQGALHRHLALHTEEDKPFTCHLCPLSFRQQTNLKRHLKLHEGTAKVFECEICARRFARKEGLVRHGKTHERQRKTFAQRGSLHRLALHTESDKPFTLPEQESGQAADIGDNLPLSLGQHTNPHEGNAKVFECDICTRRFARKEGLVRHEKTHERQLEGNVRHFCSHCNQSFANELSLKKHEDGHYSSRIEDMNEMSNQISSTGKVLTDKENTESRAGSSSKKILFLTFACPMCNFTCSKSADFEVHQLTHVREDNICVFCNLEFSSQDLVLAHIDDCHMLGPVHCCKLCPETFSQESHLSDHYLVHRRDVDLSDYVRVYQCYLCDQLFARRSRIVSHVRKHEKRGDVRSQGGYSKSKHKSQGSKRNLRRGTKPGRQDDNLNQSTKHGTSEYGNDRGSFIGEEPIDSFITTLLKQQDIGQNNAHLEAQDIQNDAYVETENIAQDNYGEMHDKLEYTPHVTPVDEMKFDGVLVKADTVIRKPFDLEFTRKSTTLSAQTEENLVPSVISKSIKIEQGSEDKLVTLHTNDGDQELLDKSLYKSHENVVQDPIDILYENDQPVSIFYKQDDYTVQLINPEGNLDAQENPDDPEDIEIKQEEFKDQVEGFENEVSQEDEENCESEVYQDNEEMTTNEVYQGYGENYKKELLQDHVEEHPEEIYDNEEHQKESYENETYQKEVYENETYQEHEQQIYQDKENTEVEDDDTMFLEERTTSAPNSPRDLDDDYDIDELVEANLNMDVEQSSNKEISKDIDEALLGKGLNKAHKADDISWDSAAIKGSDSSLNPQSNTDAVSNAMITEALLSNFKGKGVIKAKQKVEYVKVSFDADGLFCEDDESSQEKGVSPYACYVCKKSYANKNSMRRHFRLTHTNYEKLPCDQCPKIFQSKDALRKHIRALHTPHRFKCGVCQRTFNRKDALASHARTHSAERPFACETCGASFAQKQHLYAHSMKHRQDIQSRPFVCDYCGKRFQGKEILKRHCLIHTNERNFACHICNRTFIQKNHLDKHLLIHNEDAAKYPCAICDKIFSRKDTMQRHAETHANGRRLYHCAHCDKGLKSKVTLALHLKRKICMSSRKWAKKEKELGRNVFYEGGYIPTKK</sequence>
<evidence type="ECO:0000256" key="2">
    <source>
        <dbReference type="ARBA" id="ARBA00022723"/>
    </source>
</evidence>
<evidence type="ECO:0000256" key="5">
    <source>
        <dbReference type="ARBA" id="ARBA00022833"/>
    </source>
</evidence>
<dbReference type="GO" id="GO:0008270">
    <property type="term" value="F:zinc ion binding"/>
    <property type="evidence" value="ECO:0007669"/>
    <property type="project" value="UniProtKB-KW"/>
</dbReference>
<evidence type="ECO:0000256" key="10">
    <source>
        <dbReference type="SAM" id="MobiDB-lite"/>
    </source>
</evidence>
<keyword evidence="8" id="KW-0539">Nucleus</keyword>
<dbReference type="PANTHER" id="PTHR24408">
    <property type="entry name" value="ZINC FINGER PROTEIN"/>
    <property type="match status" value="1"/>
</dbReference>
<dbReference type="PaxDb" id="121845-A0A3Q0J875"/>
<evidence type="ECO:0000256" key="7">
    <source>
        <dbReference type="ARBA" id="ARBA00023163"/>
    </source>
</evidence>
<evidence type="ECO:0000256" key="6">
    <source>
        <dbReference type="ARBA" id="ARBA00023015"/>
    </source>
</evidence>
<keyword evidence="5" id="KW-0862">Zinc</keyword>
<feature type="region of interest" description="Disordered" evidence="10">
    <location>
        <begin position="429"/>
        <end position="488"/>
    </location>
</feature>
<dbReference type="SMART" id="SM00355">
    <property type="entry name" value="ZnF_C2H2"/>
    <property type="match status" value="18"/>
</dbReference>
<dbReference type="InterPro" id="IPR036236">
    <property type="entry name" value="Znf_C2H2_sf"/>
</dbReference>
<dbReference type="FunFam" id="3.30.160.60:FF:001289">
    <property type="entry name" value="Zinc finger protein 574"/>
    <property type="match status" value="1"/>
</dbReference>
<feature type="domain" description="C2H2-type" evidence="11">
    <location>
        <begin position="1107"/>
        <end position="1134"/>
    </location>
</feature>
<dbReference type="Gene3D" id="3.30.160.60">
    <property type="entry name" value="Classic Zinc Finger"/>
    <property type="match status" value="13"/>
</dbReference>
<feature type="domain" description="C2H2-type" evidence="11">
    <location>
        <begin position="1050"/>
        <end position="1077"/>
    </location>
</feature>
<feature type="domain" description="C2H2-type" evidence="11">
    <location>
        <begin position="318"/>
        <end position="345"/>
    </location>
</feature>
<accession>A0A3Q0J875</accession>
<evidence type="ECO:0000256" key="9">
    <source>
        <dbReference type="PROSITE-ProRule" id="PRU00042"/>
    </source>
</evidence>
<dbReference type="GO" id="GO:0005634">
    <property type="term" value="C:nucleus"/>
    <property type="evidence" value="ECO:0007669"/>
    <property type="project" value="UniProtKB-SubCell"/>
</dbReference>
<dbReference type="GeneID" id="103514374"/>
<dbReference type="GO" id="GO:0043565">
    <property type="term" value="F:sequence-specific DNA binding"/>
    <property type="evidence" value="ECO:0007669"/>
    <property type="project" value="TreeGrafter"/>
</dbReference>
<evidence type="ECO:0000256" key="1">
    <source>
        <dbReference type="ARBA" id="ARBA00004123"/>
    </source>
</evidence>
<dbReference type="GO" id="GO:0048598">
    <property type="term" value="P:embryonic morphogenesis"/>
    <property type="evidence" value="ECO:0007669"/>
    <property type="project" value="UniProtKB-ARBA"/>
</dbReference>
<comment type="subcellular location">
    <subcellularLocation>
        <location evidence="1">Nucleus</location>
    </subcellularLocation>
</comment>
<dbReference type="SUPFAM" id="SSF57667">
    <property type="entry name" value="beta-beta-alpha zinc fingers"/>
    <property type="match status" value="8"/>
</dbReference>
<dbReference type="FunFam" id="3.30.160.60:FF:000624">
    <property type="entry name" value="zinc finger protein 697"/>
    <property type="match status" value="1"/>
</dbReference>
<dbReference type="PANTHER" id="PTHR24408:SF34">
    <property type="entry name" value="ZINC FINGER PROTEIN 672-RELATED"/>
    <property type="match status" value="1"/>
</dbReference>
<feature type="domain" description="C2H2-type" evidence="11">
    <location>
        <begin position="220"/>
        <end position="247"/>
    </location>
</feature>
<dbReference type="FunFam" id="3.30.160.60:FF:002343">
    <property type="entry name" value="Zinc finger protein 33A"/>
    <property type="match status" value="1"/>
</dbReference>
<feature type="domain" description="C2H2-type" evidence="11">
    <location>
        <begin position="963"/>
        <end position="991"/>
    </location>
</feature>
<dbReference type="FunFam" id="3.30.160.60:FF:000264">
    <property type="entry name" value="Zinc finger protein 236"/>
    <property type="match status" value="1"/>
</dbReference>
<feature type="region of interest" description="Disordered" evidence="10">
    <location>
        <begin position="21"/>
        <end position="41"/>
    </location>
</feature>
<feature type="domain" description="C2H2-type" evidence="11">
    <location>
        <begin position="374"/>
        <end position="401"/>
    </location>
</feature>
<feature type="domain" description="C2H2-type" evidence="11">
    <location>
        <begin position="252"/>
        <end position="279"/>
    </location>
</feature>
<dbReference type="PROSITE" id="PS50157">
    <property type="entry name" value="ZINC_FINGER_C2H2_2"/>
    <property type="match status" value="16"/>
</dbReference>
<evidence type="ECO:0000256" key="8">
    <source>
        <dbReference type="ARBA" id="ARBA00023242"/>
    </source>
</evidence>
<dbReference type="Proteomes" id="UP000079169">
    <property type="component" value="Unplaced"/>
</dbReference>
<dbReference type="RefSeq" id="XP_026683163.1">
    <property type="nucleotide sequence ID" value="XM_026827362.1"/>
</dbReference>
<evidence type="ECO:0000259" key="11">
    <source>
        <dbReference type="PROSITE" id="PS50157"/>
    </source>
</evidence>
<feature type="domain" description="C2H2-type" evidence="11">
    <location>
        <begin position="1078"/>
        <end position="1105"/>
    </location>
</feature>
<keyword evidence="7" id="KW-0804">Transcription</keyword>
<keyword evidence="3" id="KW-0677">Repeat</keyword>
<keyword evidence="4 9" id="KW-0863">Zinc-finger</keyword>
<feature type="compositionally biased region" description="Polar residues" evidence="10">
    <location>
        <begin position="23"/>
        <end position="33"/>
    </location>
</feature>
<gene>
    <name evidence="13" type="primary">LOC103514374</name>
</gene>
<name>A0A3Q0J875_DIACI</name>
<proteinExistence type="predicted"/>